<evidence type="ECO:0000313" key="2">
    <source>
        <dbReference type="WBParaSite" id="HPBE_0002453301-mRNA-1"/>
    </source>
</evidence>
<dbReference type="AlphaFoldDB" id="A0A183GPB3"/>
<dbReference type="PANTHER" id="PTHR10974:SF75">
    <property type="entry name" value="SULFATASE DOMAIN-CONTAINING PROTEIN"/>
    <property type="match status" value="1"/>
</dbReference>
<keyword evidence="1" id="KW-1185">Reference proteome</keyword>
<accession>A0A183GPB3</accession>
<organism evidence="1 2">
    <name type="scientific">Heligmosomoides polygyrus</name>
    <name type="common">Parasitic roundworm</name>
    <dbReference type="NCBI Taxonomy" id="6339"/>
    <lineage>
        <taxon>Eukaryota</taxon>
        <taxon>Metazoa</taxon>
        <taxon>Ecdysozoa</taxon>
        <taxon>Nematoda</taxon>
        <taxon>Chromadorea</taxon>
        <taxon>Rhabditida</taxon>
        <taxon>Rhabditina</taxon>
        <taxon>Rhabditomorpha</taxon>
        <taxon>Strongyloidea</taxon>
        <taxon>Heligmosomidae</taxon>
        <taxon>Heligmosomoides</taxon>
    </lineage>
</organism>
<sequence length="199" mass="22611">LYVVAPKHLRDTKIHKQLMINSQEIVTHHDLHSTFKDILYRFESNPRGSSLLRQFESGIKRTCKTLPIPFQYCICQFEREPVSDKTLLQALGRFAVGRLAATLDTHKVSSRCEKVSLGEVSAEKYVLPNQNSTAVESNLYDVTFTVVAPALGKFKIPIREEKGGHFELGGDQFNRLDKYGKHGDCMRTDILRPLCTCKK</sequence>
<dbReference type="WBParaSite" id="HPBE_0002453301-mRNA-1">
    <property type="protein sequence ID" value="HPBE_0002453301-mRNA-1"/>
    <property type="gene ID" value="HPBE_0002453301"/>
</dbReference>
<dbReference type="Proteomes" id="UP000050761">
    <property type="component" value="Unassembled WGS sequence"/>
</dbReference>
<dbReference type="GO" id="GO:0005615">
    <property type="term" value="C:extracellular space"/>
    <property type="evidence" value="ECO:0007669"/>
    <property type="project" value="TreeGrafter"/>
</dbReference>
<dbReference type="PANTHER" id="PTHR10974">
    <property type="entry name" value="FI08016P-RELATED"/>
    <property type="match status" value="1"/>
</dbReference>
<dbReference type="Pfam" id="PF02995">
    <property type="entry name" value="DUF229"/>
    <property type="match status" value="1"/>
</dbReference>
<proteinExistence type="predicted"/>
<protein>
    <submittedName>
        <fullName evidence="2">MIR domain-containing protein</fullName>
    </submittedName>
</protein>
<dbReference type="InterPro" id="IPR004245">
    <property type="entry name" value="DUF229"/>
</dbReference>
<evidence type="ECO:0000313" key="1">
    <source>
        <dbReference type="Proteomes" id="UP000050761"/>
    </source>
</evidence>
<reference evidence="2" key="1">
    <citation type="submission" date="2019-09" db="UniProtKB">
        <authorList>
            <consortium name="WormBaseParasite"/>
        </authorList>
    </citation>
    <scope>IDENTIFICATION</scope>
</reference>
<name>A0A183GPB3_HELPZ</name>